<dbReference type="Gene3D" id="2.40.50.690">
    <property type="match status" value="1"/>
</dbReference>
<dbReference type="GO" id="GO:0003723">
    <property type="term" value="F:RNA binding"/>
    <property type="evidence" value="ECO:0007669"/>
    <property type="project" value="UniProtKB-KW"/>
</dbReference>
<comment type="cofactor">
    <cofactor evidence="1">
        <name>Mg(2+)</name>
        <dbReference type="ChEBI" id="CHEBI:18420"/>
    </cofactor>
</comment>
<dbReference type="AlphaFoldDB" id="A0A443SK35"/>
<keyword evidence="8 14" id="KW-0269">Exonuclease</keyword>
<dbReference type="GO" id="GO:0071031">
    <property type="term" value="P:nuclear mRNA surveillance of mRNA 3'-end processing"/>
    <property type="evidence" value="ECO:0007669"/>
    <property type="project" value="TreeGrafter"/>
</dbReference>
<accession>A0A443SK35</accession>
<dbReference type="Proteomes" id="UP000288716">
    <property type="component" value="Unassembled WGS sequence"/>
</dbReference>
<dbReference type="SMART" id="SM00955">
    <property type="entry name" value="RNB"/>
    <property type="match status" value="1"/>
</dbReference>
<dbReference type="InterPro" id="IPR050180">
    <property type="entry name" value="RNR_Ribonuclease"/>
</dbReference>
<dbReference type="VEuPathDB" id="VectorBase:LDEU004150"/>
<evidence type="ECO:0000256" key="10">
    <source>
        <dbReference type="ARBA" id="ARBA00022884"/>
    </source>
</evidence>
<name>A0A443SK35_9ACAR</name>
<protein>
    <submittedName>
        <fullName evidence="14">Exosome complex exonuclease RRP44-like protein</fullName>
    </submittedName>
</protein>
<dbReference type="Gene3D" id="2.40.50.700">
    <property type="match status" value="1"/>
</dbReference>
<dbReference type="Pfam" id="PF13638">
    <property type="entry name" value="PIN_4"/>
    <property type="match status" value="1"/>
</dbReference>
<reference evidence="14 15" key="1">
    <citation type="journal article" date="2018" name="Gigascience">
        <title>Genomes of trombidid mites reveal novel predicted allergens and laterally-transferred genes associated with secondary metabolism.</title>
        <authorList>
            <person name="Dong X."/>
            <person name="Chaisiri K."/>
            <person name="Xia D."/>
            <person name="Armstrong S.D."/>
            <person name="Fang Y."/>
            <person name="Donnelly M.J."/>
            <person name="Kadowaki T."/>
            <person name="McGarry J.W."/>
            <person name="Darby A.C."/>
            <person name="Makepeace B.L."/>
        </authorList>
    </citation>
    <scope>NUCLEOTIDE SEQUENCE [LARGE SCALE GENOMIC DNA]</scope>
    <source>
        <strain evidence="14">UoL-UT</strain>
    </source>
</reference>
<dbReference type="EMBL" id="NCKV01001705">
    <property type="protein sequence ID" value="RWS27889.1"/>
    <property type="molecule type" value="Genomic_DNA"/>
</dbReference>
<dbReference type="GO" id="GO:0016075">
    <property type="term" value="P:rRNA catabolic process"/>
    <property type="evidence" value="ECO:0007669"/>
    <property type="project" value="TreeGrafter"/>
</dbReference>
<proteinExistence type="inferred from homology"/>
<comment type="caution">
    <text evidence="14">The sequence shown here is derived from an EMBL/GenBank/DDBJ whole genome shotgun (WGS) entry which is preliminary data.</text>
</comment>
<sequence>MITSKSYHRKTKKGSIVKIVREHYLHDDIHCGKDECEICVKGDEKYVKNKPVIYLESNSRRKISSLFPQSHYVIPDVEVLLHQFDVLEDEAFGNNVIILQTVLNAVKEKNLTVFVRLKDIEKIRRFYILVNEYHRELFVEQNENEKDDEYVQRKIHTTVSWYQKHFSSPKIVLLTNNEKRKQKALDAKLNCFTFMEYVQSLKTSSDLVDKVAHIDDTEGSEGDSKVLFPDHLPLSLVQSGIKSGKYYQSKLAISRNNYLEGYVFIAMKGEDVRVLIKGREHLNRAIHEDIVVIELLPKSQWTSESEILVDESEETENAEIENVEPEAEKMEVETSDNADKKPTGKVVSIVKRNWRQYCGVLRSRNETIMKSMVITSHMFVPSDRRIPFVRIQTRQYDALKNQRIIVAIDSWPKDSRYPKGHYVRAVGDIGDKDTENEVLLIENDVPHLKFTTAVLNCLPPDPDAWTVPTEEYAKRLDLRDTVICSVDPPGCTDIDDALHCKDIGNGLYEIGVHIADVSHFVKPGTAIDEEAANRGTTVYLVDKRIDMIPTVLSSNLCSLLENRERLTFSVIWIMDAKTTEIKDVKFTKSIIKSSAALTYAEAQLKIDSPNMKDELTKSLRRLNSIAKKLKEKRLQNGALILASSGELRFVEIESETHDNVTEIETKTIRETNSMVEEFMLLANVSVAEKIYDHFPEFALLRRHSKPSPGNLSDLVKAADKKGFRLDASNGKELSKSLDSAVDPKNQFFNLMLRMLAVRCMKRAEYFCSGTLPKDEETLFHYGLAANIYTHFTSPIRRYADLMVHRQLSHAIDASDLHSSFLSKDRMKRICDNINYRHANAQNANRASVELNTLHYIKKCGKPLQEDGYILFVLKNAVQIFIPRLAYCANYFCEPVDEWIYDEDMQTQTFVANKAVLKRFDAVTVSLQIIDKSNEIRKGVEKIEVKFLNPLIPLQSSTNSNPKKMKVS</sequence>
<evidence type="ECO:0000256" key="4">
    <source>
        <dbReference type="ARBA" id="ARBA00022552"/>
    </source>
</evidence>
<keyword evidence="5" id="KW-0540">Nuclease</keyword>
<comment type="similarity">
    <text evidence="3 12">Belongs to the RNR ribonuclease family.</text>
</comment>
<keyword evidence="15" id="KW-1185">Reference proteome</keyword>
<evidence type="ECO:0000256" key="6">
    <source>
        <dbReference type="ARBA" id="ARBA00022801"/>
    </source>
</evidence>
<feature type="domain" description="RNB" evidence="13">
    <location>
        <begin position="475"/>
        <end position="813"/>
    </location>
</feature>
<evidence type="ECO:0000313" key="14">
    <source>
        <dbReference type="EMBL" id="RWS27889.1"/>
    </source>
</evidence>
<evidence type="ECO:0000256" key="3">
    <source>
        <dbReference type="ARBA" id="ARBA00005785"/>
    </source>
</evidence>
<dbReference type="SUPFAM" id="SSF50249">
    <property type="entry name" value="Nucleic acid-binding proteins"/>
    <property type="match status" value="2"/>
</dbReference>
<dbReference type="InterPro" id="IPR022966">
    <property type="entry name" value="RNase_II/R_CS"/>
</dbReference>
<dbReference type="Pfam" id="PF17216">
    <property type="entry name" value="Rrp44_CSD1"/>
    <property type="match status" value="1"/>
</dbReference>
<evidence type="ECO:0000256" key="7">
    <source>
        <dbReference type="ARBA" id="ARBA00022835"/>
    </source>
</evidence>
<keyword evidence="6" id="KW-0378">Hydrolase</keyword>
<dbReference type="OrthoDB" id="372421at2759"/>
<keyword evidence="10" id="KW-0694">RNA-binding</keyword>
<dbReference type="Pfam" id="PF17849">
    <property type="entry name" value="OB_Dis3"/>
    <property type="match status" value="1"/>
</dbReference>
<dbReference type="InterPro" id="IPR041505">
    <property type="entry name" value="Dis3_CSD2"/>
</dbReference>
<dbReference type="GO" id="GO:0000175">
    <property type="term" value="F:3'-5'-RNA exonuclease activity"/>
    <property type="evidence" value="ECO:0007669"/>
    <property type="project" value="TreeGrafter"/>
</dbReference>
<dbReference type="STRING" id="299467.A0A443SK35"/>
<dbReference type="InterPro" id="IPR033771">
    <property type="entry name" value="Rrp44_CSD1"/>
</dbReference>
<dbReference type="InterPro" id="IPR002716">
    <property type="entry name" value="PIN_dom"/>
</dbReference>
<dbReference type="PROSITE" id="PS01175">
    <property type="entry name" value="RIBONUCLEASE_II"/>
    <property type="match status" value="1"/>
</dbReference>
<dbReference type="CDD" id="cd09862">
    <property type="entry name" value="PIN_Rrp44-like"/>
    <property type="match status" value="1"/>
</dbReference>
<dbReference type="GO" id="GO:0004519">
    <property type="term" value="F:endonuclease activity"/>
    <property type="evidence" value="ECO:0007669"/>
    <property type="project" value="TreeGrafter"/>
</dbReference>
<evidence type="ECO:0000256" key="2">
    <source>
        <dbReference type="ARBA" id="ARBA00004123"/>
    </source>
</evidence>
<comment type="subcellular location">
    <subcellularLocation>
        <location evidence="2">Nucleus</location>
    </subcellularLocation>
</comment>
<evidence type="ECO:0000256" key="1">
    <source>
        <dbReference type="ARBA" id="ARBA00001946"/>
    </source>
</evidence>
<evidence type="ECO:0000256" key="11">
    <source>
        <dbReference type="ARBA" id="ARBA00023242"/>
    </source>
</evidence>
<evidence type="ECO:0000256" key="12">
    <source>
        <dbReference type="RuleBase" id="RU003901"/>
    </source>
</evidence>
<dbReference type="InterPro" id="IPR012340">
    <property type="entry name" value="NA-bd_OB-fold"/>
</dbReference>
<evidence type="ECO:0000313" key="15">
    <source>
        <dbReference type="Proteomes" id="UP000288716"/>
    </source>
</evidence>
<keyword evidence="4" id="KW-0698">rRNA processing</keyword>
<dbReference type="FunFam" id="2.40.50.700:FF:000004">
    <property type="entry name" value="Exosome complex exonuclease RRP44 homolog A"/>
    <property type="match status" value="1"/>
</dbReference>
<dbReference type="Gene3D" id="3.40.50.1010">
    <property type="entry name" value="5'-nuclease"/>
    <property type="match status" value="1"/>
</dbReference>
<evidence type="ECO:0000256" key="9">
    <source>
        <dbReference type="ARBA" id="ARBA00022842"/>
    </source>
</evidence>
<evidence type="ECO:0000256" key="8">
    <source>
        <dbReference type="ARBA" id="ARBA00022839"/>
    </source>
</evidence>
<dbReference type="Pfam" id="PF00773">
    <property type="entry name" value="RNB"/>
    <property type="match status" value="1"/>
</dbReference>
<organism evidence="14 15">
    <name type="scientific">Leptotrombidium deliense</name>
    <dbReference type="NCBI Taxonomy" id="299467"/>
    <lineage>
        <taxon>Eukaryota</taxon>
        <taxon>Metazoa</taxon>
        <taxon>Ecdysozoa</taxon>
        <taxon>Arthropoda</taxon>
        <taxon>Chelicerata</taxon>
        <taxon>Arachnida</taxon>
        <taxon>Acari</taxon>
        <taxon>Acariformes</taxon>
        <taxon>Trombidiformes</taxon>
        <taxon>Prostigmata</taxon>
        <taxon>Anystina</taxon>
        <taxon>Parasitengona</taxon>
        <taxon>Trombiculoidea</taxon>
        <taxon>Trombiculidae</taxon>
        <taxon>Leptotrombidium</taxon>
    </lineage>
</organism>
<dbReference type="GO" id="GO:0006364">
    <property type="term" value="P:rRNA processing"/>
    <property type="evidence" value="ECO:0007669"/>
    <property type="project" value="UniProtKB-KW"/>
</dbReference>
<dbReference type="PANTHER" id="PTHR23355">
    <property type="entry name" value="RIBONUCLEASE"/>
    <property type="match status" value="1"/>
</dbReference>
<keyword evidence="9" id="KW-0460">Magnesium</keyword>
<dbReference type="PANTHER" id="PTHR23355:SF35">
    <property type="entry name" value="EXOSOME COMPLEX EXONUCLEASE RRP44"/>
    <property type="match status" value="1"/>
</dbReference>
<dbReference type="GO" id="GO:0000176">
    <property type="term" value="C:nuclear exosome (RNase complex)"/>
    <property type="evidence" value="ECO:0007669"/>
    <property type="project" value="TreeGrafter"/>
</dbReference>
<gene>
    <name evidence="14" type="ORF">B4U80_01335</name>
</gene>
<evidence type="ECO:0000256" key="5">
    <source>
        <dbReference type="ARBA" id="ARBA00022722"/>
    </source>
</evidence>
<evidence type="ECO:0000259" key="13">
    <source>
        <dbReference type="SMART" id="SM00955"/>
    </source>
</evidence>
<dbReference type="InterPro" id="IPR001900">
    <property type="entry name" value="RNase_II/R"/>
</dbReference>
<dbReference type="GO" id="GO:0000177">
    <property type="term" value="C:cytoplasmic exosome (RNase complex)"/>
    <property type="evidence" value="ECO:0007669"/>
    <property type="project" value="TreeGrafter"/>
</dbReference>
<keyword evidence="11" id="KW-0539">Nucleus</keyword>
<keyword evidence="7" id="KW-0271">Exosome</keyword>